<organism evidence="2 3">
    <name type="scientific">Halobacillus locisalis</name>
    <dbReference type="NCBI Taxonomy" id="220753"/>
    <lineage>
        <taxon>Bacteria</taxon>
        <taxon>Bacillati</taxon>
        <taxon>Bacillota</taxon>
        <taxon>Bacilli</taxon>
        <taxon>Bacillales</taxon>
        <taxon>Bacillaceae</taxon>
        <taxon>Halobacillus</taxon>
    </lineage>
</organism>
<protein>
    <submittedName>
        <fullName evidence="2">PadR family transcriptional regulator</fullName>
    </submittedName>
</protein>
<dbReference type="Gene3D" id="1.10.10.10">
    <property type="entry name" value="Winged helix-like DNA-binding domain superfamily/Winged helix DNA-binding domain"/>
    <property type="match status" value="1"/>
</dbReference>
<dbReference type="SUPFAM" id="SSF46785">
    <property type="entry name" value="Winged helix' DNA-binding domain"/>
    <property type="match status" value="1"/>
</dbReference>
<accession>A0A838CWD7</accession>
<dbReference type="AlphaFoldDB" id="A0A838CWD7"/>
<dbReference type="Pfam" id="PF03551">
    <property type="entry name" value="PadR"/>
    <property type="match status" value="1"/>
</dbReference>
<evidence type="ECO:0000313" key="2">
    <source>
        <dbReference type="EMBL" id="MBA2176248.1"/>
    </source>
</evidence>
<reference evidence="2 3" key="1">
    <citation type="journal article" date="2004" name="Extremophiles">
        <title>Halobacillus locisalis sp. nov., a halophilic bacterium isolated from a marine solar saltern of the Yellow Sea in Korea.</title>
        <authorList>
            <person name="Yoon J.H."/>
            <person name="Kang K.H."/>
            <person name="Oh T.K."/>
            <person name="Park Y.H."/>
        </authorList>
    </citation>
    <scope>NUCLEOTIDE SEQUENCE [LARGE SCALE GENOMIC DNA]</scope>
    <source>
        <strain evidence="2 3">KCTC 3788</strain>
    </source>
</reference>
<dbReference type="PANTHER" id="PTHR33169">
    <property type="entry name" value="PADR-FAMILY TRANSCRIPTIONAL REGULATOR"/>
    <property type="match status" value="1"/>
</dbReference>
<dbReference type="Proteomes" id="UP000571017">
    <property type="component" value="Unassembled WGS sequence"/>
</dbReference>
<dbReference type="InterPro" id="IPR005149">
    <property type="entry name" value="Tscrpt_reg_PadR_N"/>
</dbReference>
<dbReference type="PANTHER" id="PTHR33169:SF13">
    <property type="entry name" value="PADR-FAMILY TRANSCRIPTIONAL REGULATOR"/>
    <property type="match status" value="1"/>
</dbReference>
<gene>
    <name evidence="2" type="ORF">H0266_15225</name>
</gene>
<comment type="caution">
    <text evidence="2">The sequence shown here is derived from an EMBL/GenBank/DDBJ whole genome shotgun (WGS) entry which is preliminary data.</text>
</comment>
<feature type="domain" description="Transcription regulator PadR N-terminal" evidence="1">
    <location>
        <begin position="25"/>
        <end position="88"/>
    </location>
</feature>
<proteinExistence type="predicted"/>
<dbReference type="EMBL" id="JACEFG010000003">
    <property type="protein sequence ID" value="MBA2176248.1"/>
    <property type="molecule type" value="Genomic_DNA"/>
</dbReference>
<evidence type="ECO:0000259" key="1">
    <source>
        <dbReference type="Pfam" id="PF03551"/>
    </source>
</evidence>
<dbReference type="RefSeq" id="WP_181473280.1">
    <property type="nucleotide sequence ID" value="NZ_JACEFG010000003.1"/>
</dbReference>
<name>A0A838CWD7_9BACI</name>
<dbReference type="InterPro" id="IPR052509">
    <property type="entry name" value="Metal_resp_DNA-bind_regulator"/>
</dbReference>
<sequence>MARNDSLETGELTDTSFYILLSLVEARHGYLIMQNIEELTDGGFSIGPASMYTTIKKLLSAELIEQYGDGKGKRKTYIATDKGLKLLEKDIKRREQMIFHAKQVLNQKGDRLG</sequence>
<keyword evidence="3" id="KW-1185">Reference proteome</keyword>
<evidence type="ECO:0000313" key="3">
    <source>
        <dbReference type="Proteomes" id="UP000571017"/>
    </source>
</evidence>
<dbReference type="InterPro" id="IPR036390">
    <property type="entry name" value="WH_DNA-bd_sf"/>
</dbReference>
<dbReference type="InterPro" id="IPR036388">
    <property type="entry name" value="WH-like_DNA-bd_sf"/>
</dbReference>